<sequence>MLSPRHPGRRRGPMSLAGEARIVTAVVVAPPPQGQLGRRTDIIVVLDVARRRLTWVPAIAPAAGQAKGRADLAISTVQTAWRKR</sequence>
<gene>
    <name evidence="1" type="ORF">MPL1032_20547</name>
</gene>
<dbReference type="EMBL" id="CCND01000012">
    <property type="protein sequence ID" value="CDX56446.1"/>
    <property type="molecule type" value="Genomic_DNA"/>
</dbReference>
<proteinExistence type="predicted"/>
<organism evidence="1 2">
    <name type="scientific">Mesorhizobium plurifarium</name>
    <dbReference type="NCBI Taxonomy" id="69974"/>
    <lineage>
        <taxon>Bacteria</taxon>
        <taxon>Pseudomonadati</taxon>
        <taxon>Pseudomonadota</taxon>
        <taxon>Alphaproteobacteria</taxon>
        <taxon>Hyphomicrobiales</taxon>
        <taxon>Phyllobacteriaceae</taxon>
        <taxon>Mesorhizobium</taxon>
    </lineage>
</organism>
<evidence type="ECO:0000313" key="1">
    <source>
        <dbReference type="EMBL" id="CDX56446.1"/>
    </source>
</evidence>
<accession>A0A0K2VXY4</accession>
<reference evidence="2" key="1">
    <citation type="submission" date="2014-08" db="EMBL/GenBank/DDBJ databases">
        <authorList>
            <person name="Edwards T."/>
        </authorList>
    </citation>
    <scope>NUCLEOTIDE SEQUENCE [LARGE SCALE GENOMIC DNA]</scope>
</reference>
<name>A0A0K2VXY4_MESPL</name>
<evidence type="ECO:0000313" key="2">
    <source>
        <dbReference type="Proteomes" id="UP000182888"/>
    </source>
</evidence>
<dbReference type="AlphaFoldDB" id="A0A0K2VXY4"/>
<dbReference type="Proteomes" id="UP000182888">
    <property type="component" value="Unassembled WGS sequence"/>
</dbReference>
<protein>
    <submittedName>
        <fullName evidence="1">Uncharacterized protein</fullName>
    </submittedName>
</protein>